<proteinExistence type="predicted"/>
<evidence type="ECO:0000313" key="2">
    <source>
        <dbReference type="Proteomes" id="UP000639772"/>
    </source>
</evidence>
<accession>A0A835SFK6</accession>
<sequence>MHQGSSFSLLFFFSLRPLRNISFFILFFHRRPMDPPASDIHLVKEDAGPFPCYYCDAELVHKIAQLLLPGLSTACVDHTMGGFFRSPAMVAVELRREMVDYITRRSETYISEFLLRAQETSGGIDPVPEQPPDDPADIVADLLEDFAATKRNFLSRVSSWVLSDSREDKIDDFVQEMDITDSGRWIAAKP</sequence>
<reference evidence="1 2" key="1">
    <citation type="journal article" date="2020" name="Nat. Food">
        <title>A phased Vanilla planifolia genome enables genetic improvement of flavour and production.</title>
        <authorList>
            <person name="Hasing T."/>
            <person name="Tang H."/>
            <person name="Brym M."/>
            <person name="Khazi F."/>
            <person name="Huang T."/>
            <person name="Chambers A.H."/>
        </authorList>
    </citation>
    <scope>NUCLEOTIDE SEQUENCE [LARGE SCALE GENOMIC DNA]</scope>
    <source>
        <tissue evidence="1">Leaf</tissue>
    </source>
</reference>
<evidence type="ECO:0000313" key="1">
    <source>
        <dbReference type="EMBL" id="KAG0503352.1"/>
    </source>
</evidence>
<gene>
    <name evidence="1" type="ORF">HPP92_003424</name>
</gene>
<dbReference type="EMBL" id="JADCNM010000001">
    <property type="protein sequence ID" value="KAG0503352.1"/>
    <property type="molecule type" value="Genomic_DNA"/>
</dbReference>
<organism evidence="1 2">
    <name type="scientific">Vanilla planifolia</name>
    <name type="common">Vanilla</name>
    <dbReference type="NCBI Taxonomy" id="51239"/>
    <lineage>
        <taxon>Eukaryota</taxon>
        <taxon>Viridiplantae</taxon>
        <taxon>Streptophyta</taxon>
        <taxon>Embryophyta</taxon>
        <taxon>Tracheophyta</taxon>
        <taxon>Spermatophyta</taxon>
        <taxon>Magnoliopsida</taxon>
        <taxon>Liliopsida</taxon>
        <taxon>Asparagales</taxon>
        <taxon>Orchidaceae</taxon>
        <taxon>Vanilloideae</taxon>
        <taxon>Vanilleae</taxon>
        <taxon>Vanilla</taxon>
    </lineage>
</organism>
<protein>
    <submittedName>
        <fullName evidence="1">Uncharacterized protein</fullName>
    </submittedName>
</protein>
<dbReference type="OrthoDB" id="1737200at2759"/>
<comment type="caution">
    <text evidence="1">The sequence shown here is derived from an EMBL/GenBank/DDBJ whole genome shotgun (WGS) entry which is preliminary data.</text>
</comment>
<name>A0A835SFK6_VANPL</name>
<dbReference type="Proteomes" id="UP000639772">
    <property type="component" value="Chromosome 1"/>
</dbReference>
<dbReference type="AlphaFoldDB" id="A0A835SFK6"/>